<dbReference type="Proteomes" id="UP000054166">
    <property type="component" value="Unassembled WGS sequence"/>
</dbReference>
<dbReference type="AlphaFoldDB" id="A0A0C3EUA3"/>
<protein>
    <submittedName>
        <fullName evidence="1">Uncharacterized protein</fullName>
    </submittedName>
</protein>
<gene>
    <name evidence="1" type="ORF">PILCRDRAFT_16908</name>
</gene>
<name>A0A0C3EUA3_PILCF</name>
<reference evidence="1 2" key="1">
    <citation type="submission" date="2014-04" db="EMBL/GenBank/DDBJ databases">
        <authorList>
            <consortium name="DOE Joint Genome Institute"/>
            <person name="Kuo A."/>
            <person name="Tarkka M."/>
            <person name="Buscot F."/>
            <person name="Kohler A."/>
            <person name="Nagy L.G."/>
            <person name="Floudas D."/>
            <person name="Copeland A."/>
            <person name="Barry K.W."/>
            <person name="Cichocki N."/>
            <person name="Veneault-Fourrey C."/>
            <person name="LaButti K."/>
            <person name="Lindquist E.A."/>
            <person name="Lipzen A."/>
            <person name="Lundell T."/>
            <person name="Morin E."/>
            <person name="Murat C."/>
            <person name="Sun H."/>
            <person name="Tunlid A."/>
            <person name="Henrissat B."/>
            <person name="Grigoriev I.V."/>
            <person name="Hibbett D.S."/>
            <person name="Martin F."/>
            <person name="Nordberg H.P."/>
            <person name="Cantor M.N."/>
            <person name="Hua S.X."/>
        </authorList>
    </citation>
    <scope>NUCLEOTIDE SEQUENCE [LARGE SCALE GENOMIC DNA]</scope>
    <source>
        <strain evidence="1 2">F 1598</strain>
    </source>
</reference>
<dbReference type="EMBL" id="KN833260">
    <property type="protein sequence ID" value="KIM71604.1"/>
    <property type="molecule type" value="Genomic_DNA"/>
</dbReference>
<evidence type="ECO:0000313" key="1">
    <source>
        <dbReference type="EMBL" id="KIM71604.1"/>
    </source>
</evidence>
<sequence>MSRPAAEQDIFFRRSIPWRIEHDLSHRRLLVEVSQFLLDSTFLILADHSLFFLHFWYNQVQQDASICHRQAQPKIH</sequence>
<accession>A0A0C3EUA3</accession>
<keyword evidence="2" id="KW-1185">Reference proteome</keyword>
<evidence type="ECO:0000313" key="2">
    <source>
        <dbReference type="Proteomes" id="UP000054166"/>
    </source>
</evidence>
<dbReference type="InParanoid" id="A0A0C3EUA3"/>
<proteinExistence type="predicted"/>
<organism evidence="1 2">
    <name type="scientific">Piloderma croceum (strain F 1598)</name>
    <dbReference type="NCBI Taxonomy" id="765440"/>
    <lineage>
        <taxon>Eukaryota</taxon>
        <taxon>Fungi</taxon>
        <taxon>Dikarya</taxon>
        <taxon>Basidiomycota</taxon>
        <taxon>Agaricomycotina</taxon>
        <taxon>Agaricomycetes</taxon>
        <taxon>Agaricomycetidae</taxon>
        <taxon>Atheliales</taxon>
        <taxon>Atheliaceae</taxon>
        <taxon>Piloderma</taxon>
    </lineage>
</organism>
<reference evidence="2" key="2">
    <citation type="submission" date="2015-01" db="EMBL/GenBank/DDBJ databases">
        <title>Evolutionary Origins and Diversification of the Mycorrhizal Mutualists.</title>
        <authorList>
            <consortium name="DOE Joint Genome Institute"/>
            <consortium name="Mycorrhizal Genomics Consortium"/>
            <person name="Kohler A."/>
            <person name="Kuo A."/>
            <person name="Nagy L.G."/>
            <person name="Floudas D."/>
            <person name="Copeland A."/>
            <person name="Barry K.W."/>
            <person name="Cichocki N."/>
            <person name="Veneault-Fourrey C."/>
            <person name="LaButti K."/>
            <person name="Lindquist E.A."/>
            <person name="Lipzen A."/>
            <person name="Lundell T."/>
            <person name="Morin E."/>
            <person name="Murat C."/>
            <person name="Riley R."/>
            <person name="Ohm R."/>
            <person name="Sun H."/>
            <person name="Tunlid A."/>
            <person name="Henrissat B."/>
            <person name="Grigoriev I.V."/>
            <person name="Hibbett D.S."/>
            <person name="Martin F."/>
        </authorList>
    </citation>
    <scope>NUCLEOTIDE SEQUENCE [LARGE SCALE GENOMIC DNA]</scope>
    <source>
        <strain evidence="2">F 1598</strain>
    </source>
</reference>
<dbReference type="HOGENOM" id="CLU_2655389_0_0_1"/>